<keyword evidence="4" id="KW-0325">Glycoprotein</keyword>
<feature type="disulfide bond" evidence="5">
    <location>
        <begin position="133"/>
        <end position="197"/>
    </location>
</feature>
<dbReference type="Proteomes" id="UP001159427">
    <property type="component" value="Unassembled WGS sequence"/>
</dbReference>
<feature type="domain" description="SRCR" evidence="6">
    <location>
        <begin position="107"/>
        <end position="208"/>
    </location>
</feature>
<dbReference type="InterPro" id="IPR036772">
    <property type="entry name" value="SRCR-like_dom_sf"/>
</dbReference>
<feature type="disulfide bond" evidence="5">
    <location>
        <begin position="597"/>
        <end position="607"/>
    </location>
</feature>
<feature type="domain" description="SRCR" evidence="6">
    <location>
        <begin position="937"/>
        <end position="1038"/>
    </location>
</feature>
<gene>
    <name evidence="7" type="ORF">PEVE_00015117</name>
</gene>
<evidence type="ECO:0000313" key="8">
    <source>
        <dbReference type="Proteomes" id="UP001159427"/>
    </source>
</evidence>
<protein>
    <recommendedName>
        <fullName evidence="6">SRCR domain-containing protein</fullName>
    </recommendedName>
</protein>
<feature type="disulfide bond" evidence="5">
    <location>
        <begin position="1006"/>
        <end position="1016"/>
    </location>
</feature>
<proteinExistence type="predicted"/>
<feature type="domain" description="SRCR" evidence="6">
    <location>
        <begin position="210"/>
        <end position="312"/>
    </location>
</feature>
<dbReference type="PANTHER" id="PTHR19331">
    <property type="entry name" value="SCAVENGER RECEPTOR DOMAIN-CONTAINING"/>
    <property type="match status" value="1"/>
</dbReference>
<dbReference type="SUPFAM" id="SSF56487">
    <property type="entry name" value="SRCR-like"/>
    <property type="match status" value="10"/>
</dbReference>
<organism evidence="7 8">
    <name type="scientific">Porites evermanni</name>
    <dbReference type="NCBI Taxonomy" id="104178"/>
    <lineage>
        <taxon>Eukaryota</taxon>
        <taxon>Metazoa</taxon>
        <taxon>Cnidaria</taxon>
        <taxon>Anthozoa</taxon>
        <taxon>Hexacorallia</taxon>
        <taxon>Scleractinia</taxon>
        <taxon>Fungiina</taxon>
        <taxon>Poritidae</taxon>
        <taxon>Porites</taxon>
    </lineage>
</organism>
<evidence type="ECO:0000256" key="3">
    <source>
        <dbReference type="ARBA" id="ARBA00023157"/>
    </source>
</evidence>
<dbReference type="PANTHER" id="PTHR19331:SF465">
    <property type="entry name" value="EGG PEPTIDE SPERACT RECEPTOR"/>
    <property type="match status" value="1"/>
</dbReference>
<feature type="disulfide bond" evidence="5">
    <location>
        <begin position="495"/>
        <end position="505"/>
    </location>
</feature>
<comment type="caution">
    <text evidence="7">The sequence shown here is derived from an EMBL/GenBank/DDBJ whole genome shotgun (WGS) entry which is preliminary data.</text>
</comment>
<dbReference type="InterPro" id="IPR001190">
    <property type="entry name" value="SRCR"/>
</dbReference>
<dbReference type="PROSITE" id="PS50287">
    <property type="entry name" value="SRCR_2"/>
    <property type="match status" value="10"/>
</dbReference>
<feature type="domain" description="SRCR" evidence="6">
    <location>
        <begin position="527"/>
        <end position="628"/>
    </location>
</feature>
<dbReference type="EMBL" id="CALNXI010002157">
    <property type="protein sequence ID" value="CAH3183881.1"/>
    <property type="molecule type" value="Genomic_DNA"/>
</dbReference>
<feature type="disulfide bond" evidence="5">
    <location>
        <begin position="177"/>
        <end position="187"/>
    </location>
</feature>
<feature type="disulfide bond" evidence="5">
    <location>
        <begin position="775"/>
        <end position="836"/>
    </location>
</feature>
<keyword evidence="2" id="KW-0677">Repeat</keyword>
<accession>A0ABN8RZC0</accession>
<feature type="disulfide bond" evidence="5">
    <location>
        <begin position="808"/>
        <end position="818"/>
    </location>
</feature>
<keyword evidence="8" id="KW-1185">Reference proteome</keyword>
<evidence type="ECO:0000259" key="6">
    <source>
        <dbReference type="PROSITE" id="PS50287"/>
    </source>
</evidence>
<feature type="disulfide bond" evidence="5">
    <location>
        <begin position="385"/>
        <end position="395"/>
    </location>
</feature>
<keyword evidence="3 5" id="KW-1015">Disulfide bond</keyword>
<dbReference type="PROSITE" id="PS00420">
    <property type="entry name" value="SRCR_1"/>
    <property type="match status" value="3"/>
</dbReference>
<evidence type="ECO:0000256" key="5">
    <source>
        <dbReference type="PROSITE-ProRule" id="PRU00196"/>
    </source>
</evidence>
<dbReference type="Gene3D" id="3.10.250.10">
    <property type="entry name" value="SRCR-like domain"/>
    <property type="match status" value="10"/>
</dbReference>
<sequence length="1041" mass="116046">IVTRLVGGDKPFQGRVEVFYRGIWGTVCDDDWDLKDATVVCRELGFSGAIRAYSRATFGQGSGPIWMDDVQCDGQENSLTECRHQGWGEENCGHSEDAGVKCSQAAVRLVNGTDSTLQGRVEVFYNGTWGTVCDNGWDLTDANVVCRELGLGLAVKALTSSAFGMGKGKIWMDDVQCIGSERLLAECTHRGWEKSYCDHSKDVGVVCNSVRLKDGGDVHTSSGRVEVFYGGTWGTVCGYAWDLTDANVVCRQLGFEGAFKATTSATFGKGTGKIWMTNVRCTGNERSLRECRHSWWEVKNCDHDEDAGVVCKYAARLVRGQSPREGLVQVYYNNTWYWVCADQWDKHDADVACKMMDFDGSLSTNSERQEKKPKETWAWLTNIQCTGNESSLLLCGYDSSLLSQGCKTKRLAGVKCRKTQARLVGESKKEYKGPVEVFFNGTWRTVCGDRYWDLKLANIVCRHLGFPGALVAATTPSVGRYNSDQSKKWFRSSGCKRNETSLNKCFYNRLLSYCSNSKAAYVTCITARLVGGQNPTEGLIQVYYNKTWGWVCADQWDKHDADVACRMMDLNGSSTLNFNNKEYEKGGFRVWHNNMKCFGNESSLFECVHDGLGSKNCEGQRKAGVICRSKVRLVDLDDAASQGRVEVFYNGTWGTVCDNSWDLRDANVVCRELGFGGARSAYLNAAFGRGKGMVWLNYVQCKGTENSLAECRHNGWGQSCSHSRDVSVFFFYCLSLARLIYGQSHREGLVQVYHNKTWGWVCTDQWDKQDAEVACRMMGFSGSVAAFYGDKQNNETANSTAWLNNMQCNGSESSLFSCQHGGFGFHVCKAIAGVLCSSDVRLVDWGNVTSQGRVEVFLNGVWGGVCMGRYSSDLRGANVVCRQLGYKGAVAVAWSWPNWRYYWNPKRRWMHNINCIGSEKSLTNCDHIVSPRACSIVRLVGGRGPFEGRVEVFQSGTWGRVCGYKWDLKDAKVVCRELGFPGDHAAYRQAFFGQGNGPIWMNNVKCTGNEISLAECRHSGYWRGNDCYHEEDASVMCYGGD</sequence>
<evidence type="ECO:0000313" key="7">
    <source>
        <dbReference type="EMBL" id="CAH3183881.1"/>
    </source>
</evidence>
<feature type="domain" description="SRCR" evidence="6">
    <location>
        <begin position="737"/>
        <end position="837"/>
    </location>
</feature>
<feature type="disulfide bond" evidence="5">
    <location>
        <begin position="28"/>
        <end position="92"/>
    </location>
</feature>
<feature type="disulfide bond" evidence="5">
    <location>
        <begin position="237"/>
        <end position="301"/>
    </location>
</feature>
<reference evidence="7 8" key="1">
    <citation type="submission" date="2022-05" db="EMBL/GenBank/DDBJ databases">
        <authorList>
            <consortium name="Genoscope - CEA"/>
            <person name="William W."/>
        </authorList>
    </citation>
    <scope>NUCLEOTIDE SEQUENCE [LARGE SCALE GENOMIC DNA]</scope>
</reference>
<feature type="domain" description="SRCR" evidence="6">
    <location>
        <begin position="631"/>
        <end position="731"/>
    </location>
</feature>
<comment type="caution">
    <text evidence="5">Lacks conserved residue(s) required for the propagation of feature annotation.</text>
</comment>
<dbReference type="Pfam" id="PF00530">
    <property type="entry name" value="SRCR"/>
    <property type="match status" value="10"/>
</dbReference>
<feature type="domain" description="SRCR" evidence="6">
    <location>
        <begin position="3"/>
        <end position="103"/>
    </location>
</feature>
<evidence type="ECO:0000256" key="2">
    <source>
        <dbReference type="ARBA" id="ARBA00022737"/>
    </source>
</evidence>
<feature type="disulfide bond" evidence="5">
    <location>
        <begin position="281"/>
        <end position="291"/>
    </location>
</feature>
<feature type="non-terminal residue" evidence="7">
    <location>
        <position position="1"/>
    </location>
</feature>
<dbReference type="SMART" id="SM00202">
    <property type="entry name" value="SR"/>
    <property type="match status" value="10"/>
</dbReference>
<keyword evidence="1" id="KW-0732">Signal</keyword>
<dbReference type="PRINTS" id="PR00258">
    <property type="entry name" value="SPERACTRCPTR"/>
</dbReference>
<evidence type="ECO:0000256" key="4">
    <source>
        <dbReference type="ARBA" id="ARBA00023180"/>
    </source>
</evidence>
<evidence type="ECO:0000256" key="1">
    <source>
        <dbReference type="ARBA" id="ARBA00022729"/>
    </source>
</evidence>
<feature type="disulfide bond" evidence="5">
    <location>
        <begin position="915"/>
        <end position="925"/>
    </location>
</feature>
<feature type="disulfide bond" evidence="5">
    <location>
        <begin position="701"/>
        <end position="711"/>
    </location>
</feature>
<feature type="disulfide bond" evidence="5">
    <location>
        <begin position="250"/>
        <end position="311"/>
    </location>
</feature>
<feature type="disulfide bond" evidence="5">
    <location>
        <begin position="146"/>
        <end position="207"/>
    </location>
</feature>
<feature type="domain" description="SRCR" evidence="6">
    <location>
        <begin position="315"/>
        <end position="417"/>
    </location>
</feature>
<feature type="disulfide bond" evidence="5">
    <location>
        <begin position="41"/>
        <end position="102"/>
    </location>
</feature>
<feature type="domain" description="SRCR" evidence="6">
    <location>
        <begin position="840"/>
        <end position="927"/>
    </location>
</feature>
<name>A0ABN8RZC0_9CNID</name>
<feature type="domain" description="SRCR" evidence="6">
    <location>
        <begin position="421"/>
        <end position="525"/>
    </location>
</feature>
<feature type="disulfide bond" evidence="5">
    <location>
        <begin position="72"/>
        <end position="82"/>
    </location>
</feature>